<gene>
    <name evidence="3" type="ORF">PVAG01_04817</name>
</gene>
<dbReference type="Proteomes" id="UP001629113">
    <property type="component" value="Unassembled WGS sequence"/>
</dbReference>
<accession>A0ABR4PIE2</accession>
<keyword evidence="1" id="KW-0175">Coiled coil</keyword>
<protein>
    <recommendedName>
        <fullName evidence="2">AAA+ ATPase domain-containing protein</fullName>
    </recommendedName>
</protein>
<dbReference type="Pfam" id="PF00004">
    <property type="entry name" value="AAA"/>
    <property type="match status" value="1"/>
</dbReference>
<dbReference type="PANTHER" id="PTHR46411">
    <property type="entry name" value="FAMILY ATPASE, PUTATIVE-RELATED"/>
    <property type="match status" value="1"/>
</dbReference>
<dbReference type="Pfam" id="PF23232">
    <property type="entry name" value="AAA_lid_13"/>
    <property type="match status" value="1"/>
</dbReference>
<evidence type="ECO:0000256" key="1">
    <source>
        <dbReference type="SAM" id="Coils"/>
    </source>
</evidence>
<feature type="domain" description="AAA+ ATPase" evidence="2">
    <location>
        <begin position="705"/>
        <end position="832"/>
    </location>
</feature>
<dbReference type="InterPro" id="IPR003959">
    <property type="entry name" value="ATPase_AAA_core"/>
</dbReference>
<dbReference type="Gene3D" id="3.40.50.300">
    <property type="entry name" value="P-loop containing nucleotide triphosphate hydrolases"/>
    <property type="match status" value="1"/>
</dbReference>
<dbReference type="InterPro" id="IPR056599">
    <property type="entry name" value="AAA_lid_fung"/>
</dbReference>
<dbReference type="PANTHER" id="PTHR46411:SF2">
    <property type="entry name" value="AAA+ ATPASE DOMAIN-CONTAINING PROTEIN"/>
    <property type="match status" value="1"/>
</dbReference>
<evidence type="ECO:0000313" key="3">
    <source>
        <dbReference type="EMBL" id="KAL3423070.1"/>
    </source>
</evidence>
<dbReference type="CDD" id="cd19481">
    <property type="entry name" value="RecA-like_protease"/>
    <property type="match status" value="1"/>
</dbReference>
<keyword evidence="4" id="KW-1185">Reference proteome</keyword>
<dbReference type="SUPFAM" id="SSF52540">
    <property type="entry name" value="P-loop containing nucleoside triphosphate hydrolases"/>
    <property type="match status" value="1"/>
</dbReference>
<name>A0ABR4PIE2_9HELO</name>
<dbReference type="EMBL" id="JBFCZG010000004">
    <property type="protein sequence ID" value="KAL3423070.1"/>
    <property type="molecule type" value="Genomic_DNA"/>
</dbReference>
<reference evidence="3 4" key="1">
    <citation type="submission" date="2024-06" db="EMBL/GenBank/DDBJ databases">
        <title>Complete genome of Phlyctema vagabunda strain 19-DSS-EL-015.</title>
        <authorList>
            <person name="Fiorenzani C."/>
        </authorList>
    </citation>
    <scope>NUCLEOTIDE SEQUENCE [LARGE SCALE GENOMIC DNA]</scope>
    <source>
        <strain evidence="3 4">19-DSS-EL-015</strain>
    </source>
</reference>
<evidence type="ECO:0000313" key="4">
    <source>
        <dbReference type="Proteomes" id="UP001629113"/>
    </source>
</evidence>
<dbReference type="InterPro" id="IPR003593">
    <property type="entry name" value="AAA+_ATPase"/>
</dbReference>
<comment type="caution">
    <text evidence="3">The sequence shown here is derived from an EMBL/GenBank/DDBJ whole genome shotgun (WGS) entry which is preliminary data.</text>
</comment>
<sequence length="946" mass="108205">MEPNVAITDELREVQAIRLRHVQARQQQMQTSQRKQQQMEMLKQQEREEQLHRDARMQIEAIKSARKQGIKQELITPSQLHYWDDDTYLNRDITNHTISEDRTASSGFSMQRLSALGPGTPEEPTPKLYQGFSPVHAQGGTIFPPINAQGSSTSLGIQRQALWPKVVGRESGPQRISVSSPIDFDQKTAPDISSTMEIALSGGQYGTSSSAKGAGSGVKSEICSASSSDQDLLGSLRQEIEELEEKNRNLEQRLQMEAAHRSEQIPPIKTQIFHCLDKGDTFYLSEPVWEIHDEEADLRGRFPIADPEAYIENAGNVAFIVYKYYDIDHQRGQLDEAIKKNQPLPPPEPAQQSVLLRSKEMIGAIEAFFAQLPDFRDEFANVNAEAPMDAPFVWWYHYRKSYKTQNLPYRTAQLVTALLEWIEDNYSVLYDRVENQFDRGKVSGTSMEYLIRPGEVLVKYIDDVPMGLRAISSPSLGALHESTPAMSAIKSPQQQKANKQQKLPYRWTWSIKSYSYVYKGEFVQLNEILQVTFETEGEDEEIDISSLEIMPLKYATLGVREILEQRGKTFWKCRHQQLISYGGDATSRKHPGQRFMVDFNTYTELHPSNKYQPSNTASKMTKLPSDGDIPQAPDIYLFPTMVPGFDLRRKKWTDLQVDQIRDVTWNEQAFSTLVADDDTKLLIQALVTSQLAADNGTDLIENKGNGLIMLLHGSPGTGKTFTAESVAEIAKKPLYPVTCGDIGTKPEEVEKYLESVFHLGKIWDCVVLLDEAEVFLEQRTLNDLKRNALVSVFLRALEYYEGILILTTNRVGTFDEAFKSRIQLALRYENLDKHQRKQIWRNFIKRLRSLGEERSIDFDDVGLHIEDLAELPMNGRQIRNSITTARQLAQFEKRKMTYSHLQRTINVSKKFDKYLSDVREQRVEEPNQMVDGRYTDDFIAREEQIR</sequence>
<organism evidence="3 4">
    <name type="scientific">Phlyctema vagabunda</name>
    <dbReference type="NCBI Taxonomy" id="108571"/>
    <lineage>
        <taxon>Eukaryota</taxon>
        <taxon>Fungi</taxon>
        <taxon>Dikarya</taxon>
        <taxon>Ascomycota</taxon>
        <taxon>Pezizomycotina</taxon>
        <taxon>Leotiomycetes</taxon>
        <taxon>Helotiales</taxon>
        <taxon>Dermateaceae</taxon>
        <taxon>Phlyctema</taxon>
    </lineage>
</organism>
<proteinExistence type="predicted"/>
<dbReference type="InterPro" id="IPR027417">
    <property type="entry name" value="P-loop_NTPase"/>
</dbReference>
<evidence type="ECO:0000259" key="2">
    <source>
        <dbReference type="SMART" id="SM00382"/>
    </source>
</evidence>
<feature type="coiled-coil region" evidence="1">
    <location>
        <begin position="226"/>
        <end position="260"/>
    </location>
</feature>
<dbReference type="SMART" id="SM00382">
    <property type="entry name" value="AAA"/>
    <property type="match status" value="1"/>
</dbReference>